<dbReference type="Proteomes" id="UP000711488">
    <property type="component" value="Unassembled WGS sequence"/>
</dbReference>
<reference evidence="1" key="3">
    <citation type="submission" date="2019-06" db="EMBL/GenBank/DDBJ databases">
        <authorList>
            <person name="Poynton C."/>
            <person name="Hasenbein S."/>
            <person name="Benoit J.B."/>
            <person name="Sepulveda M.S."/>
            <person name="Poelchau M.F."/>
            <person name="Murali S.C."/>
            <person name="Chen S."/>
            <person name="Glastad K.M."/>
            <person name="Werren J.H."/>
            <person name="Vineis J.H."/>
            <person name="Bowen J.L."/>
            <person name="Friedrich M."/>
            <person name="Jones J."/>
            <person name="Robertson H.M."/>
            <person name="Feyereisen R."/>
            <person name="Mechler-Hickson A."/>
            <person name="Mathers N."/>
            <person name="Lee C.E."/>
            <person name="Colbourne J.K."/>
            <person name="Biales A."/>
            <person name="Johnston J.S."/>
            <person name="Wellborn G.A."/>
            <person name="Rosendale A.J."/>
            <person name="Cridge A.G."/>
            <person name="Munoz-Torres M.C."/>
            <person name="Bain P.A."/>
            <person name="Manny A.R."/>
            <person name="Major K.M."/>
            <person name="Lambert F.N."/>
            <person name="Vulpe C.D."/>
            <person name="Tuck P."/>
            <person name="Blalock B.J."/>
            <person name="Lin Y.-Y."/>
            <person name="Smith M.E."/>
            <person name="Ochoa-Acuna H."/>
            <person name="Chen M.-J.M."/>
            <person name="Childers C.P."/>
            <person name="Qu J."/>
            <person name="Dugan S."/>
            <person name="Lee S.L."/>
            <person name="Chao H."/>
            <person name="Dinh H."/>
            <person name="Han Y."/>
            <person name="Doddapaneni H."/>
            <person name="Worley K.C."/>
            <person name="Muzny D.M."/>
            <person name="Gibbs R.A."/>
            <person name="Richards S."/>
        </authorList>
    </citation>
    <scope>NUCLEOTIDE SEQUENCE</scope>
    <source>
        <strain evidence="1">HAZT.00-mixed</strain>
        <tissue evidence="1">Whole organism</tissue>
    </source>
</reference>
<accession>A0A6A0GVI9</accession>
<proteinExistence type="predicted"/>
<dbReference type="EMBL" id="JQDR03013457">
    <property type="protein sequence ID" value="KAA0189586.1"/>
    <property type="molecule type" value="Genomic_DNA"/>
</dbReference>
<dbReference type="OrthoDB" id="9988013at2759"/>
<protein>
    <recommendedName>
        <fullName evidence="2">Protein sleepless</fullName>
    </recommendedName>
</protein>
<reference evidence="1" key="1">
    <citation type="submission" date="2014-08" db="EMBL/GenBank/DDBJ databases">
        <authorList>
            <person name="Murali S."/>
            <person name="Richards S."/>
            <person name="Bandaranaike D."/>
            <person name="Bellair M."/>
            <person name="Blankenburg K."/>
            <person name="Chao H."/>
            <person name="Dinh H."/>
            <person name="Doddapaneni H."/>
            <person name="Dugan-Rocha S."/>
            <person name="Elkadiri S."/>
            <person name="Gnanaolivu R."/>
            <person name="Hughes D."/>
            <person name="Lee S."/>
            <person name="Li M."/>
            <person name="Ming W."/>
            <person name="Munidasa M."/>
            <person name="Muniz J."/>
            <person name="Nguyen L."/>
            <person name="Osuji N."/>
            <person name="Pu L.-L."/>
            <person name="Puazo M."/>
            <person name="Skinner E."/>
            <person name="Qu C."/>
            <person name="Quiroz J."/>
            <person name="Raj R."/>
            <person name="Weissenberger G."/>
            <person name="Xin Y."/>
            <person name="Zou X."/>
            <person name="Han Y."/>
            <person name="Worley K."/>
            <person name="Muzny D."/>
            <person name="Gibbs R."/>
        </authorList>
    </citation>
    <scope>NUCLEOTIDE SEQUENCE</scope>
    <source>
        <strain evidence="1">HAZT.00-mixed</strain>
        <tissue evidence="1">Whole organism</tissue>
    </source>
</reference>
<evidence type="ECO:0008006" key="2">
    <source>
        <dbReference type="Google" id="ProtNLM"/>
    </source>
</evidence>
<comment type="caution">
    <text evidence="1">The sequence shown here is derived from an EMBL/GenBank/DDBJ whole genome shotgun (WGS) entry which is preliminary data.</text>
</comment>
<dbReference type="AlphaFoldDB" id="A0A6A0GVI9"/>
<dbReference type="CDD" id="cd23589">
    <property type="entry name" value="TFP_LU_ECD_Rtv"/>
    <property type="match status" value="1"/>
</dbReference>
<name>A0A6A0GVI9_HYAAZ</name>
<evidence type="ECO:0000313" key="1">
    <source>
        <dbReference type="EMBL" id="KAA0189586.1"/>
    </source>
</evidence>
<sequence length="108" mass="12053">MFRHSSSFLAIYVPSLLQFPRHLCSVTLPVSSLSLFRLRTIPWSLIFAPIIAGARRCFSCRSRGKLGDCRDTFPYNATYLVKDVEAVPCASGWCSKIIEGDKYGEGMA</sequence>
<gene>
    <name evidence="1" type="ORF">HAZT_HAZT001848</name>
</gene>
<reference evidence="1" key="2">
    <citation type="journal article" date="2018" name="Environ. Sci. Technol.">
        <title>The Toxicogenome of Hyalella azteca: A Model for Sediment Ecotoxicology and Evolutionary Toxicology.</title>
        <authorList>
            <person name="Poynton H.C."/>
            <person name="Hasenbein S."/>
            <person name="Benoit J.B."/>
            <person name="Sepulveda M.S."/>
            <person name="Poelchau M.F."/>
            <person name="Hughes D.S.T."/>
            <person name="Murali S.C."/>
            <person name="Chen S."/>
            <person name="Glastad K.M."/>
            <person name="Goodisman M.A.D."/>
            <person name="Werren J.H."/>
            <person name="Vineis J.H."/>
            <person name="Bowen J.L."/>
            <person name="Friedrich M."/>
            <person name="Jones J."/>
            <person name="Robertson H.M."/>
            <person name="Feyereisen R."/>
            <person name="Mechler-Hickson A."/>
            <person name="Mathers N."/>
            <person name="Lee C.E."/>
            <person name="Colbourne J.K."/>
            <person name="Biales A."/>
            <person name="Johnston J.S."/>
            <person name="Wellborn G.A."/>
            <person name="Rosendale A.J."/>
            <person name="Cridge A.G."/>
            <person name="Munoz-Torres M.C."/>
            <person name="Bain P.A."/>
            <person name="Manny A.R."/>
            <person name="Major K.M."/>
            <person name="Lambert F.N."/>
            <person name="Vulpe C.D."/>
            <person name="Tuck P."/>
            <person name="Blalock B.J."/>
            <person name="Lin Y.Y."/>
            <person name="Smith M.E."/>
            <person name="Ochoa-Acuna H."/>
            <person name="Chen M.M."/>
            <person name="Childers C.P."/>
            <person name="Qu J."/>
            <person name="Dugan S."/>
            <person name="Lee S.L."/>
            <person name="Chao H."/>
            <person name="Dinh H."/>
            <person name="Han Y."/>
            <person name="Doddapaneni H."/>
            <person name="Worley K.C."/>
            <person name="Muzny D.M."/>
            <person name="Gibbs R.A."/>
            <person name="Richards S."/>
        </authorList>
    </citation>
    <scope>NUCLEOTIDE SEQUENCE</scope>
    <source>
        <strain evidence="1">HAZT.00-mixed</strain>
        <tissue evidence="1">Whole organism</tissue>
    </source>
</reference>
<organism evidence="1">
    <name type="scientific">Hyalella azteca</name>
    <name type="common">Amphipod</name>
    <dbReference type="NCBI Taxonomy" id="294128"/>
    <lineage>
        <taxon>Eukaryota</taxon>
        <taxon>Metazoa</taxon>
        <taxon>Ecdysozoa</taxon>
        <taxon>Arthropoda</taxon>
        <taxon>Crustacea</taxon>
        <taxon>Multicrustacea</taxon>
        <taxon>Malacostraca</taxon>
        <taxon>Eumalacostraca</taxon>
        <taxon>Peracarida</taxon>
        <taxon>Amphipoda</taxon>
        <taxon>Senticaudata</taxon>
        <taxon>Talitrida</taxon>
        <taxon>Talitroidea</taxon>
        <taxon>Hyalellidae</taxon>
        <taxon>Hyalella</taxon>
    </lineage>
</organism>